<dbReference type="SMART" id="SM00744">
    <property type="entry name" value="RINGv"/>
    <property type="match status" value="1"/>
</dbReference>
<dbReference type="Gene3D" id="3.30.40.10">
    <property type="entry name" value="Zinc/RING finger domain, C3HC4 (zinc finger)"/>
    <property type="match status" value="1"/>
</dbReference>
<feature type="domain" description="RING-CH-type" evidence="5">
    <location>
        <begin position="15"/>
        <end position="84"/>
    </location>
</feature>
<gene>
    <name evidence="6" type="ORF">CTI12_AA453240</name>
</gene>
<dbReference type="Pfam" id="PF12906">
    <property type="entry name" value="RINGv"/>
    <property type="match status" value="1"/>
</dbReference>
<feature type="region of interest" description="Disordered" evidence="4">
    <location>
        <begin position="199"/>
        <end position="219"/>
    </location>
</feature>
<accession>A0A2U1LU99</accession>
<proteinExistence type="predicted"/>
<dbReference type="PANTHER" id="PTHR46347">
    <property type="entry name" value="RING/FYVE/PHD ZINC FINGER SUPERFAMILY PROTEIN"/>
    <property type="match status" value="1"/>
</dbReference>
<evidence type="ECO:0000256" key="4">
    <source>
        <dbReference type="SAM" id="MobiDB-lite"/>
    </source>
</evidence>
<keyword evidence="3" id="KW-0862">Zinc</keyword>
<keyword evidence="2" id="KW-0863">Zinc-finger</keyword>
<dbReference type="Proteomes" id="UP000245207">
    <property type="component" value="Unassembled WGS sequence"/>
</dbReference>
<reference evidence="6 7" key="1">
    <citation type="journal article" date="2018" name="Mol. Plant">
        <title>The genome of Artemisia annua provides insight into the evolution of Asteraceae family and artemisinin biosynthesis.</title>
        <authorList>
            <person name="Shen Q."/>
            <person name="Zhang L."/>
            <person name="Liao Z."/>
            <person name="Wang S."/>
            <person name="Yan T."/>
            <person name="Shi P."/>
            <person name="Liu M."/>
            <person name="Fu X."/>
            <person name="Pan Q."/>
            <person name="Wang Y."/>
            <person name="Lv Z."/>
            <person name="Lu X."/>
            <person name="Zhang F."/>
            <person name="Jiang W."/>
            <person name="Ma Y."/>
            <person name="Chen M."/>
            <person name="Hao X."/>
            <person name="Li L."/>
            <person name="Tang Y."/>
            <person name="Lv G."/>
            <person name="Zhou Y."/>
            <person name="Sun X."/>
            <person name="Brodelius P.E."/>
            <person name="Rose J.K.C."/>
            <person name="Tang K."/>
        </authorList>
    </citation>
    <scope>NUCLEOTIDE SEQUENCE [LARGE SCALE GENOMIC DNA]</scope>
    <source>
        <strain evidence="7">cv. Huhao1</strain>
        <tissue evidence="6">Leaf</tissue>
    </source>
</reference>
<evidence type="ECO:0000259" key="5">
    <source>
        <dbReference type="PROSITE" id="PS51292"/>
    </source>
</evidence>
<dbReference type="InterPro" id="IPR013083">
    <property type="entry name" value="Znf_RING/FYVE/PHD"/>
</dbReference>
<evidence type="ECO:0000256" key="1">
    <source>
        <dbReference type="ARBA" id="ARBA00022723"/>
    </source>
</evidence>
<keyword evidence="7" id="KW-1185">Reference proteome</keyword>
<dbReference type="PANTHER" id="PTHR46347:SF4">
    <property type="entry name" value="RING_FYVE_PHD ZINC FINGER SUPERFAMILY PROTEIN"/>
    <property type="match status" value="1"/>
</dbReference>
<evidence type="ECO:0000313" key="6">
    <source>
        <dbReference type="EMBL" id="PWA52579.1"/>
    </source>
</evidence>
<dbReference type="CDD" id="cd16495">
    <property type="entry name" value="RING_CH-C4HC3_MARCH"/>
    <property type="match status" value="1"/>
</dbReference>
<organism evidence="6 7">
    <name type="scientific">Artemisia annua</name>
    <name type="common">Sweet wormwood</name>
    <dbReference type="NCBI Taxonomy" id="35608"/>
    <lineage>
        <taxon>Eukaryota</taxon>
        <taxon>Viridiplantae</taxon>
        <taxon>Streptophyta</taxon>
        <taxon>Embryophyta</taxon>
        <taxon>Tracheophyta</taxon>
        <taxon>Spermatophyta</taxon>
        <taxon>Magnoliopsida</taxon>
        <taxon>eudicotyledons</taxon>
        <taxon>Gunneridae</taxon>
        <taxon>Pentapetalae</taxon>
        <taxon>asterids</taxon>
        <taxon>campanulids</taxon>
        <taxon>Asterales</taxon>
        <taxon>Asteraceae</taxon>
        <taxon>Asteroideae</taxon>
        <taxon>Anthemideae</taxon>
        <taxon>Artemisiinae</taxon>
        <taxon>Artemisia</taxon>
    </lineage>
</organism>
<evidence type="ECO:0000313" key="7">
    <source>
        <dbReference type="Proteomes" id="UP000245207"/>
    </source>
</evidence>
<dbReference type="OrthoDB" id="1936173at2759"/>
<dbReference type="PROSITE" id="PS51292">
    <property type="entry name" value="ZF_RING_CH"/>
    <property type="match status" value="1"/>
</dbReference>
<keyword evidence="1" id="KW-0479">Metal-binding</keyword>
<dbReference type="InterPro" id="IPR011016">
    <property type="entry name" value="Znf_RING-CH"/>
</dbReference>
<sequence>MAENLSEILEDEKDVEGCSIATCRICLQCADEVKDEGLISPCMCKGTQQFVHRSCLDHWRSVKVIGMLGGLAYLSNHKHGYLKDLSNDHWDHVLLRHPILFYYCADAVVESWRHYHQKVLTKMLETPDPQEVPAEILVIEENKCIFQFHFNTSNKIGSVDFTLDNMFGGVVEANGTIKSQIHHHNPIRLRSKKRENNVKELSQDHIRKKAPLSGLDNGT</sequence>
<comment type="caution">
    <text evidence="6">The sequence shown here is derived from an EMBL/GenBank/DDBJ whole genome shotgun (WGS) entry which is preliminary data.</text>
</comment>
<dbReference type="GO" id="GO:0008270">
    <property type="term" value="F:zinc ion binding"/>
    <property type="evidence" value="ECO:0007669"/>
    <property type="project" value="UniProtKB-KW"/>
</dbReference>
<evidence type="ECO:0000256" key="3">
    <source>
        <dbReference type="ARBA" id="ARBA00022833"/>
    </source>
</evidence>
<dbReference type="AlphaFoldDB" id="A0A2U1LU99"/>
<dbReference type="SUPFAM" id="SSF57850">
    <property type="entry name" value="RING/U-box"/>
    <property type="match status" value="1"/>
</dbReference>
<name>A0A2U1LU99_ARTAN</name>
<evidence type="ECO:0000256" key="2">
    <source>
        <dbReference type="ARBA" id="ARBA00022771"/>
    </source>
</evidence>
<protein>
    <recommendedName>
        <fullName evidence="5">RING-CH-type domain-containing protein</fullName>
    </recommendedName>
</protein>
<dbReference type="EMBL" id="PKPP01007736">
    <property type="protein sequence ID" value="PWA52579.1"/>
    <property type="molecule type" value="Genomic_DNA"/>
</dbReference>
<dbReference type="STRING" id="35608.A0A2U1LU99"/>